<dbReference type="InterPro" id="IPR012677">
    <property type="entry name" value="Nucleotide-bd_a/b_plait_sf"/>
</dbReference>
<feature type="region of interest" description="Disordered" evidence="4">
    <location>
        <begin position="154"/>
        <end position="301"/>
    </location>
</feature>
<evidence type="ECO:0000313" key="6">
    <source>
        <dbReference type="Ensembl" id="ENSKMAP00000008506.1"/>
    </source>
</evidence>
<feature type="region of interest" description="Disordered" evidence="4">
    <location>
        <begin position="1"/>
        <end position="30"/>
    </location>
</feature>
<dbReference type="Ensembl" id="ENSKMAT00000008636.1">
    <property type="protein sequence ID" value="ENSKMAP00000008506.1"/>
    <property type="gene ID" value="ENSKMAG00000006403.1"/>
</dbReference>
<evidence type="ECO:0000256" key="1">
    <source>
        <dbReference type="ARBA" id="ARBA00004123"/>
    </source>
</evidence>
<keyword evidence="3" id="KW-0863">Zinc-finger</keyword>
<dbReference type="PROSITE" id="PS50157">
    <property type="entry name" value="ZINC_FINGER_C2H2_2"/>
    <property type="match status" value="1"/>
</dbReference>
<feature type="compositionally biased region" description="Low complexity" evidence="4">
    <location>
        <begin position="680"/>
        <end position="689"/>
    </location>
</feature>
<dbReference type="Proteomes" id="UP000264800">
    <property type="component" value="Unplaced"/>
</dbReference>
<feature type="compositionally biased region" description="Polar residues" evidence="4">
    <location>
        <begin position="286"/>
        <end position="295"/>
    </location>
</feature>
<dbReference type="Gene3D" id="3.30.70.330">
    <property type="match status" value="1"/>
</dbReference>
<dbReference type="GO" id="GO:0000398">
    <property type="term" value="P:mRNA splicing, via spliceosome"/>
    <property type="evidence" value="ECO:0007669"/>
    <property type="project" value="TreeGrafter"/>
</dbReference>
<keyword evidence="2" id="KW-0539">Nucleus</keyword>
<dbReference type="RefSeq" id="XP_017263850.1">
    <property type="nucleotide sequence ID" value="XM_017408361.3"/>
</dbReference>
<proteinExistence type="predicted"/>
<feature type="region of interest" description="Disordered" evidence="4">
    <location>
        <begin position="1084"/>
        <end position="1106"/>
    </location>
</feature>
<feature type="compositionally biased region" description="Basic and acidic residues" evidence="4">
    <location>
        <begin position="1051"/>
        <end position="1066"/>
    </location>
</feature>
<dbReference type="InterPro" id="IPR000504">
    <property type="entry name" value="RRM_dom"/>
</dbReference>
<feature type="compositionally biased region" description="Basic and acidic residues" evidence="4">
    <location>
        <begin position="1294"/>
        <end position="1306"/>
    </location>
</feature>
<feature type="region of interest" description="Disordered" evidence="4">
    <location>
        <begin position="419"/>
        <end position="448"/>
    </location>
</feature>
<feature type="compositionally biased region" description="Polar residues" evidence="4">
    <location>
        <begin position="701"/>
        <end position="715"/>
    </location>
</feature>
<dbReference type="CDD" id="cd16162">
    <property type="entry name" value="OCRE_RBM5_like"/>
    <property type="match status" value="1"/>
</dbReference>
<reference evidence="6" key="1">
    <citation type="submission" date="2025-08" db="UniProtKB">
        <authorList>
            <consortium name="Ensembl"/>
        </authorList>
    </citation>
    <scope>IDENTIFICATION</scope>
</reference>
<evidence type="ECO:0000256" key="4">
    <source>
        <dbReference type="SAM" id="MobiDB-lite"/>
    </source>
</evidence>
<feature type="region of interest" description="Disordered" evidence="4">
    <location>
        <begin position="1140"/>
        <end position="1187"/>
    </location>
</feature>
<dbReference type="InterPro" id="IPR041591">
    <property type="entry name" value="OCRE"/>
</dbReference>
<dbReference type="GO" id="GO:0005634">
    <property type="term" value="C:nucleus"/>
    <property type="evidence" value="ECO:0007669"/>
    <property type="project" value="UniProtKB-SubCell"/>
</dbReference>
<dbReference type="PANTHER" id="PTHR13948">
    <property type="entry name" value="RNA-BINDING PROTEIN"/>
    <property type="match status" value="1"/>
</dbReference>
<protein>
    <submittedName>
        <fullName evidence="6">RNA-binding protein 6-like</fullName>
    </submittedName>
</protein>
<feature type="compositionally biased region" description="Acidic residues" evidence="4">
    <location>
        <begin position="690"/>
        <end position="699"/>
    </location>
</feature>
<dbReference type="SUPFAM" id="SSF54928">
    <property type="entry name" value="RNA-binding domain, RBD"/>
    <property type="match status" value="2"/>
</dbReference>
<dbReference type="CTD" id="10180"/>
<keyword evidence="7" id="KW-1185">Reference proteome</keyword>
<dbReference type="STRING" id="37003.ENSKMAP00000008506"/>
<comment type="subcellular location">
    <subcellularLocation>
        <location evidence="1">Nucleus</location>
    </subcellularLocation>
</comment>
<sequence length="1324" mass="149816">MWEGPGPGRGPWGGPHFRGDQRGEMFGGHDHPMPCFRGRDGMNMGPMGQMGPRHQGLHPMDRRRMDGPPMRGPMHMDPREMLGRDSNQEFFRPGEEADFRFRRHVEVSIREKIMNASDFPGPGRGLGDMGSRDMPPWDSNKRFFDTRDRESIHHDMPRFNRPNFDDRRGFPMDRMEPNDGFGEMRDRYPMGVHDAGRYDKDCPPHEKRGIDIDRRGQPPFNPRNRFDSDVDFRNQPGPPVEFKGRDRSPLRFGRSNDPPVDRERSDMPSNVGPRQSEFMDSKDSVGNRQYPSGTSVMDYRSGEEMTLAEEWKNRHKDKNPFLDKNMGVVPEPNFPVGFVSDVNLRDSLSFNDRNKPPVGFQGEDGSFTSSDHFLAKDLPTIGSKSPQHHPLPEIKPLPIQLDRENKKWLEEKDPKYIFNKPNCDERPPYLQGKNEPSCGSQDPSDSFKEMKNISRDQVPSIDDFGNEQNFQTGSTLQAKDQDYRDIDYRTGSAVLFDYKHKEFPQAEELLKDSKSITPSAFTDSGSQDQDYRNASVKNKVSNIISISGIPKTTTVDQILGSFAVRDGVPMQGIKIQDVVPGYSYDMAYVEFLNLKDAVHFMESNKGFLKLGTRMACMKYVQPDECKRDVYESDHQVPQPQDSQLHRSDEPSEVPNGSNPNHPMEQLSHGRWQRSSDLTPEAWQQQVDQQLQEEEEETEQQGDSLNNNHGLQNSKSVFSESKTMIIKNLRRITTVETILKALDPFAYLDERNVRLVKAKPPGTKCFCFVDMDSHEQVTRLVELLTEPKPLFIDGVRVQVEVARPLKNPNLKKDYDKSNAIIPEHPSEPGVMLLQPYPQPLQYVPHLMPPTVAPPAMMVAMPGDLLTVHPAVSSDPSLSQGIGCGEAPAAAPVAAPGYQPDEVPVPTDSSDMAATTDGSQTCGYGSEIPDTSKYLYDSTSGFFYDPETTLYYDPNSRYFYNSQTQEYLYWDATSKAFIPVPGGNSPETHQTTMTPEDQAILSNPAADAPLEMKRPSKPPQPFAAAPAAVSGCGSAESVPAATVALDSKDEDESPKKDKEKDGKDDRPKSLAAVKIMKDMERWAKIQNRQKESVRAPSPILKTEMDIERRPSKSADAAFAIFERKISGGDGLFKKPLTPVIKEEKSKSSMGSLGLLASDYGAGSDEEVEEDKEEAAKNSQKRQPEEKEDKLTDWKKMACLLCRRQFPNKDALIRHQQLSDLHKQNMEIHLKIKRSKKELEALENQEKELNSKGASRSPEQKRRKHHHQQSHHQNNWAGSSRDNKVSERPGLGSEPVQQKKKEHVAWDHKTYKEAVRKAMFARYKELE</sequence>
<feature type="domain" description="C2H2-type" evidence="5">
    <location>
        <begin position="1194"/>
        <end position="1224"/>
    </location>
</feature>
<feature type="compositionally biased region" description="Basic and acidic residues" evidence="4">
    <location>
        <begin position="17"/>
        <end position="30"/>
    </location>
</feature>
<dbReference type="GO" id="GO:0008270">
    <property type="term" value="F:zinc ion binding"/>
    <property type="evidence" value="ECO:0007669"/>
    <property type="project" value="UniProtKB-KW"/>
</dbReference>
<evidence type="ECO:0000256" key="3">
    <source>
        <dbReference type="PROSITE-ProRule" id="PRU00042"/>
    </source>
</evidence>
<dbReference type="GO" id="GO:0003723">
    <property type="term" value="F:RNA binding"/>
    <property type="evidence" value="ECO:0007669"/>
    <property type="project" value="InterPro"/>
</dbReference>
<feature type="region of interest" description="Disordered" evidence="4">
    <location>
        <begin position="1038"/>
        <end position="1068"/>
    </location>
</feature>
<evidence type="ECO:0000256" key="2">
    <source>
        <dbReference type="ARBA" id="ARBA00023242"/>
    </source>
</evidence>
<keyword evidence="3" id="KW-0862">Zinc</keyword>
<dbReference type="Pfam" id="PF17780">
    <property type="entry name" value="OCRE"/>
    <property type="match status" value="1"/>
</dbReference>
<name>A0A3Q2ZX62_KRYMA</name>
<keyword evidence="3" id="KW-0479">Metal-binding</keyword>
<dbReference type="InterPro" id="IPR035979">
    <property type="entry name" value="RBD_domain_sf"/>
</dbReference>
<feature type="compositionally biased region" description="Gly residues" evidence="4">
    <location>
        <begin position="1"/>
        <end position="13"/>
    </location>
</feature>
<feature type="compositionally biased region" description="Basic and acidic residues" evidence="4">
    <location>
        <begin position="154"/>
        <end position="216"/>
    </location>
</feature>
<evidence type="ECO:0000259" key="5">
    <source>
        <dbReference type="PROSITE" id="PS50157"/>
    </source>
</evidence>
<dbReference type="OMA" id="MWNGPGP"/>
<evidence type="ECO:0000313" key="7">
    <source>
        <dbReference type="Proteomes" id="UP000264800"/>
    </source>
</evidence>
<reference evidence="6" key="2">
    <citation type="submission" date="2025-09" db="UniProtKB">
        <authorList>
            <consortium name="Ensembl"/>
        </authorList>
    </citation>
    <scope>IDENTIFICATION</scope>
</reference>
<dbReference type="GeneTree" id="ENSGT00940000166798"/>
<feature type="region of interest" description="Disordered" evidence="4">
    <location>
        <begin position="631"/>
        <end position="715"/>
    </location>
</feature>
<dbReference type="OrthoDB" id="29221at2759"/>
<organism evidence="6 7">
    <name type="scientific">Kryptolebias marmoratus</name>
    <name type="common">Mangrove killifish</name>
    <name type="synonym">Rivulus marmoratus</name>
    <dbReference type="NCBI Taxonomy" id="37003"/>
    <lineage>
        <taxon>Eukaryota</taxon>
        <taxon>Metazoa</taxon>
        <taxon>Chordata</taxon>
        <taxon>Craniata</taxon>
        <taxon>Vertebrata</taxon>
        <taxon>Euteleostomi</taxon>
        <taxon>Actinopterygii</taxon>
        <taxon>Neopterygii</taxon>
        <taxon>Teleostei</taxon>
        <taxon>Neoteleostei</taxon>
        <taxon>Acanthomorphata</taxon>
        <taxon>Ovalentaria</taxon>
        <taxon>Atherinomorphae</taxon>
        <taxon>Cyprinodontiformes</taxon>
        <taxon>Rivulidae</taxon>
        <taxon>Kryptolebias</taxon>
    </lineage>
</organism>
<dbReference type="GeneID" id="108231348"/>
<feature type="region of interest" description="Disordered" evidence="4">
    <location>
        <begin position="1007"/>
        <end position="1026"/>
    </location>
</feature>
<dbReference type="InterPro" id="IPR013087">
    <property type="entry name" value="Znf_C2H2_type"/>
</dbReference>
<dbReference type="SMART" id="SM00360">
    <property type="entry name" value="RRM"/>
    <property type="match status" value="2"/>
</dbReference>
<dbReference type="KEGG" id="kmr:108231348"/>
<feature type="compositionally biased region" description="Basic and acidic residues" evidence="4">
    <location>
        <begin position="1236"/>
        <end position="1247"/>
    </location>
</feature>
<accession>A0A3Q2ZX62</accession>
<dbReference type="PANTHER" id="PTHR13948:SF37">
    <property type="entry name" value="RNA-BINDING PROTEIN 6 ISOFORM X1"/>
    <property type="match status" value="1"/>
</dbReference>
<feature type="compositionally biased region" description="Acidic residues" evidence="4">
    <location>
        <begin position="1161"/>
        <end position="1170"/>
    </location>
</feature>
<feature type="compositionally biased region" description="Basic residues" evidence="4">
    <location>
        <begin position="1258"/>
        <end position="1267"/>
    </location>
</feature>
<feature type="region of interest" description="Disordered" evidence="4">
    <location>
        <begin position="1236"/>
        <end position="1306"/>
    </location>
</feature>